<reference evidence="3 4" key="1">
    <citation type="submission" date="2018-09" db="EMBL/GenBank/DDBJ databases">
        <title>Discovery and Ecogenomic Context for Candidatus Cryosericales, a Global Caldiserica Order Active in Thawing Permafrost.</title>
        <authorList>
            <person name="Martinez M.A."/>
            <person name="Woodcroft B.J."/>
            <person name="Ignacio Espinoza J.C."/>
            <person name="Zayed A."/>
            <person name="Singleton C.M."/>
            <person name="Boyd J."/>
            <person name="Li Y.-F."/>
            <person name="Purvine S."/>
            <person name="Maughan H."/>
            <person name="Hodgkins S.B."/>
            <person name="Anderson D."/>
            <person name="Sederholm M."/>
            <person name="Temperton B."/>
            <person name="Saleska S.R."/>
            <person name="Tyson G.W."/>
            <person name="Rich V.I."/>
        </authorList>
    </citation>
    <scope>NUCLEOTIDE SEQUENCE [LARGE SCALE GENOMIC DNA]</scope>
    <source>
        <strain evidence="3 4">SMC2</strain>
    </source>
</reference>
<dbReference type="PRINTS" id="PR00411">
    <property type="entry name" value="PNDRDTASEI"/>
</dbReference>
<dbReference type="Gene3D" id="3.50.50.60">
    <property type="entry name" value="FAD/NAD(P)-binding domain"/>
    <property type="match status" value="2"/>
</dbReference>
<sequence length="423" mass="46836">MKEKYDVIVIGAGPAGLAAAIEAKKTGAQDVLVIERAQELGGILQQCIHNGFGLQIFKKDLTGPTYAQRFIDELAELHVDTLLDAMTLNVTSERHVYATSRWSGFVELDTRALVLAMGCRERTRAQIALPGTRPAGVYTAGTAQRFVNIEGFMPGKRFVILGSGDIGMIMARRLTFEGAKVERVLEIMPFLTGLTRNYVQCLLDYDIPLQLHHTVKRIIGNDRVEAIESVQIDEHRNPMPGTEETIPCDTLLLSVGLIPENELSRKAGVALDPVTGGPFVDERMQTSVPGIFAAGNVVHVYDLVDWVTQAGLLCGRNAAQYAITARKHDGRRVRMKAGENVRYVIPHILDKESLAESAQLLQMRVTLPIEEPVWVEVMNGEERVTRKAELYVRPGEMVNIDIPQSAYDAVQRASELSVRVVRR</sequence>
<organism evidence="3 4">
    <name type="scientific">Candidatus Cryosericum hinesii</name>
    <dbReference type="NCBI Taxonomy" id="2290915"/>
    <lineage>
        <taxon>Bacteria</taxon>
        <taxon>Pseudomonadati</taxon>
        <taxon>Caldisericota/Cryosericota group</taxon>
        <taxon>Candidatus Cryosericota</taxon>
        <taxon>Candidatus Cryosericia</taxon>
        <taxon>Candidatus Cryosericales</taxon>
        <taxon>Candidatus Cryosericaceae</taxon>
        <taxon>Candidatus Cryosericum</taxon>
    </lineage>
</organism>
<protein>
    <submittedName>
        <fullName evidence="3">FAD-binding protein</fullName>
    </submittedName>
</protein>
<dbReference type="InterPro" id="IPR051691">
    <property type="entry name" value="Metab_Enz_Cyan_OpOx_G3PDH"/>
</dbReference>
<dbReference type="InterPro" id="IPR036188">
    <property type="entry name" value="FAD/NAD-bd_sf"/>
</dbReference>
<dbReference type="Pfam" id="PF07992">
    <property type="entry name" value="Pyr_redox_2"/>
    <property type="match status" value="1"/>
</dbReference>
<dbReference type="Proteomes" id="UP000265724">
    <property type="component" value="Unassembled WGS sequence"/>
</dbReference>
<keyword evidence="1" id="KW-0560">Oxidoreductase</keyword>
<evidence type="ECO:0000259" key="2">
    <source>
        <dbReference type="Pfam" id="PF07992"/>
    </source>
</evidence>
<dbReference type="EMBL" id="QXIX01000061">
    <property type="protein sequence ID" value="RIE11544.1"/>
    <property type="molecule type" value="Genomic_DNA"/>
</dbReference>
<evidence type="ECO:0000313" key="4">
    <source>
        <dbReference type="Proteomes" id="UP000265724"/>
    </source>
</evidence>
<name>A0ABX9MC50_9BACT</name>
<evidence type="ECO:0000256" key="1">
    <source>
        <dbReference type="ARBA" id="ARBA00023002"/>
    </source>
</evidence>
<comment type="caution">
    <text evidence="3">The sequence shown here is derived from an EMBL/GenBank/DDBJ whole genome shotgun (WGS) entry which is preliminary data.</text>
</comment>
<keyword evidence="4" id="KW-1185">Reference proteome</keyword>
<evidence type="ECO:0000313" key="3">
    <source>
        <dbReference type="EMBL" id="RIE11544.1"/>
    </source>
</evidence>
<accession>A0ABX9MC50</accession>
<proteinExistence type="predicted"/>
<gene>
    <name evidence="3" type="ORF">SMC2_09050</name>
</gene>
<dbReference type="PANTHER" id="PTHR42949">
    <property type="entry name" value="ANAEROBIC GLYCEROL-3-PHOSPHATE DEHYDROGENASE SUBUNIT B"/>
    <property type="match status" value="1"/>
</dbReference>
<feature type="domain" description="FAD/NAD(P)-binding" evidence="2">
    <location>
        <begin position="5"/>
        <end position="304"/>
    </location>
</feature>
<dbReference type="InterPro" id="IPR023753">
    <property type="entry name" value="FAD/NAD-binding_dom"/>
</dbReference>
<dbReference type="PANTHER" id="PTHR42949:SF3">
    <property type="entry name" value="ANAEROBIC GLYCEROL-3-PHOSPHATE DEHYDROGENASE SUBUNIT B"/>
    <property type="match status" value="1"/>
</dbReference>
<dbReference type="PRINTS" id="PR00368">
    <property type="entry name" value="FADPNR"/>
</dbReference>
<dbReference type="SUPFAM" id="SSF51905">
    <property type="entry name" value="FAD/NAD(P)-binding domain"/>
    <property type="match status" value="1"/>
</dbReference>